<dbReference type="PROSITE" id="PS51686">
    <property type="entry name" value="SAM_MT_RSMB_NOP"/>
    <property type="match status" value="1"/>
</dbReference>
<keyword evidence="2" id="KW-0698">rRNA processing</keyword>
<evidence type="ECO:0000313" key="14">
    <source>
        <dbReference type="Proteomes" id="UP001071777"/>
    </source>
</evidence>
<name>A0ABQ8P6U0_9CRYT</name>
<feature type="domain" description="SAM-dependent MTase RsmB/NOP-type" evidence="12">
    <location>
        <begin position="29"/>
        <end position="369"/>
    </location>
</feature>
<evidence type="ECO:0000256" key="6">
    <source>
        <dbReference type="ARBA" id="ARBA00022884"/>
    </source>
</evidence>
<proteinExistence type="inferred from homology"/>
<evidence type="ECO:0000259" key="12">
    <source>
        <dbReference type="PROSITE" id="PS51686"/>
    </source>
</evidence>
<dbReference type="Proteomes" id="UP001071777">
    <property type="component" value="Unassembled WGS sequence"/>
</dbReference>
<organism evidence="13 14">
    <name type="scientific">Cryptosporidium canis</name>
    <dbReference type="NCBI Taxonomy" id="195482"/>
    <lineage>
        <taxon>Eukaryota</taxon>
        <taxon>Sar</taxon>
        <taxon>Alveolata</taxon>
        <taxon>Apicomplexa</taxon>
        <taxon>Conoidasida</taxon>
        <taxon>Coccidia</taxon>
        <taxon>Eucoccidiorida</taxon>
        <taxon>Eimeriorina</taxon>
        <taxon>Cryptosporidiidae</taxon>
        <taxon>Cryptosporidium</taxon>
    </lineage>
</organism>
<protein>
    <recommendedName>
        <fullName evidence="9">NOL1/NOP2/Sun domain family member 4</fullName>
    </recommendedName>
</protein>
<keyword evidence="4 11" id="KW-0808">Transferase</keyword>
<reference evidence="13" key="1">
    <citation type="submission" date="2022-10" db="EMBL/GenBank/DDBJ databases">
        <title>Adaptive evolution leads to modifications in subtelomeric GC content in a zoonotic Cryptosporidium species.</title>
        <authorList>
            <person name="Li J."/>
            <person name="Feng Y."/>
            <person name="Xiao L."/>
        </authorList>
    </citation>
    <scope>NUCLEOTIDE SEQUENCE</scope>
    <source>
        <strain evidence="13">25894</strain>
    </source>
</reference>
<evidence type="ECO:0000256" key="9">
    <source>
        <dbReference type="ARBA" id="ARBA00042050"/>
    </source>
</evidence>
<evidence type="ECO:0000256" key="2">
    <source>
        <dbReference type="ARBA" id="ARBA00022552"/>
    </source>
</evidence>
<dbReference type="Gene3D" id="3.40.50.150">
    <property type="entry name" value="Vaccinia Virus protein VP39"/>
    <property type="match status" value="1"/>
</dbReference>
<evidence type="ECO:0000256" key="11">
    <source>
        <dbReference type="PROSITE-ProRule" id="PRU01023"/>
    </source>
</evidence>
<dbReference type="InterPro" id="IPR023267">
    <property type="entry name" value="RCMT"/>
</dbReference>
<keyword evidence="14" id="KW-1185">Reference proteome</keyword>
<keyword evidence="7" id="KW-0809">Transit peptide</keyword>
<keyword evidence="6 11" id="KW-0694">RNA-binding</keyword>
<feature type="binding site" evidence="11">
    <location>
        <position position="208"/>
    </location>
    <ligand>
        <name>S-adenosyl-L-methionine</name>
        <dbReference type="ChEBI" id="CHEBI:59789"/>
    </ligand>
</feature>
<dbReference type="Pfam" id="PF01189">
    <property type="entry name" value="Methyltr_RsmB-F"/>
    <property type="match status" value="1"/>
</dbReference>
<dbReference type="PANTHER" id="PTHR22808:SF3">
    <property type="entry name" value="5-METHYLCYTOSINE RRNA METHYLTRANSFERASE NSUN4"/>
    <property type="match status" value="1"/>
</dbReference>
<keyword evidence="5 11" id="KW-0949">S-adenosyl-L-methionine</keyword>
<feature type="binding site" evidence="11">
    <location>
        <begin position="119"/>
        <end position="125"/>
    </location>
    <ligand>
        <name>S-adenosyl-L-methionine</name>
        <dbReference type="ChEBI" id="CHEBI:59789"/>
    </ligand>
</feature>
<comment type="subcellular location">
    <subcellularLocation>
        <location evidence="1">Mitochondrion</location>
    </subcellularLocation>
</comment>
<feature type="binding site" evidence="11">
    <location>
        <position position="153"/>
    </location>
    <ligand>
        <name>S-adenosyl-L-methionine</name>
        <dbReference type="ChEBI" id="CHEBI:59789"/>
    </ligand>
</feature>
<keyword evidence="3 11" id="KW-0489">Methyltransferase</keyword>
<dbReference type="SUPFAM" id="SSF53335">
    <property type="entry name" value="S-adenosyl-L-methionine-dependent methyltransferases"/>
    <property type="match status" value="1"/>
</dbReference>
<dbReference type="EMBL" id="JAPCXB010000070">
    <property type="protein sequence ID" value="KAJ1610469.1"/>
    <property type="molecule type" value="Genomic_DNA"/>
</dbReference>
<evidence type="ECO:0000256" key="7">
    <source>
        <dbReference type="ARBA" id="ARBA00022946"/>
    </source>
</evidence>
<keyword evidence="8" id="KW-0496">Mitochondrion</keyword>
<dbReference type="PANTHER" id="PTHR22808">
    <property type="entry name" value="NCL1 YEAST -RELATED NOL1/NOP2/FMU SUN DOMAIN-CONTAINING"/>
    <property type="match status" value="1"/>
</dbReference>
<feature type="active site" description="Nucleophile" evidence="11">
    <location>
        <position position="260"/>
    </location>
</feature>
<comment type="catalytic activity">
    <reaction evidence="10">
        <text>a cytidine in rRNA + S-adenosyl-L-methionine = a 5-methylcytidine in rRNA + S-adenosyl-L-homocysteine + H(+)</text>
        <dbReference type="Rhea" id="RHEA:61484"/>
        <dbReference type="Rhea" id="RHEA-COMP:15836"/>
        <dbReference type="Rhea" id="RHEA-COMP:15837"/>
        <dbReference type="ChEBI" id="CHEBI:15378"/>
        <dbReference type="ChEBI" id="CHEBI:57856"/>
        <dbReference type="ChEBI" id="CHEBI:59789"/>
        <dbReference type="ChEBI" id="CHEBI:74483"/>
        <dbReference type="ChEBI" id="CHEBI:82748"/>
    </reaction>
</comment>
<gene>
    <name evidence="13" type="ORF">OJ252_1893</name>
</gene>
<dbReference type="InterPro" id="IPR029063">
    <property type="entry name" value="SAM-dependent_MTases_sf"/>
</dbReference>
<dbReference type="InterPro" id="IPR049560">
    <property type="entry name" value="MeTrfase_RsmB-F_NOP2_cat"/>
</dbReference>
<evidence type="ECO:0000256" key="3">
    <source>
        <dbReference type="ARBA" id="ARBA00022603"/>
    </source>
</evidence>
<dbReference type="InterPro" id="IPR001678">
    <property type="entry name" value="MeTrfase_RsmB-F_NOP2_dom"/>
</dbReference>
<evidence type="ECO:0000256" key="10">
    <source>
        <dbReference type="ARBA" id="ARBA00049302"/>
    </source>
</evidence>
<dbReference type="PRINTS" id="PR02008">
    <property type="entry name" value="RCMTFAMILY"/>
</dbReference>
<feature type="binding site" evidence="11">
    <location>
        <position position="186"/>
    </location>
    <ligand>
        <name>S-adenosyl-L-methionine</name>
        <dbReference type="ChEBI" id="CHEBI:59789"/>
    </ligand>
</feature>
<sequence length="370" mass="42143">MLISNLSGKFGWVAYHEQIFTKERLHNTLIPALSAYPHHIAVINQHDKNDADLVEINGKIYRRWIFPFAYQLTDEGSSKLKDSDILTVHEKCVYFMDAASIIVGYLLRIDRFSNVLDLCSAPGGKALIIIRRMLDDIYIYGGYDQTCSIVCNEFDRNRFSRLNRVLQDHIGSSDLNRVNATTISGDASHPSFPQSLRRKSKFSKILVDAPCSSDRHLILSNNLSQWSMKLAKKNSKRQTEIIKNAISLLENEGVILYCTCTLNEVENDHTVEQICNATGIKATNCFNSMIRILKEFNDTHSQVKVVLRPIRNDVMRAGLDTTFSENLILNSEENNRHVIFFEYTKFGSYILPDSNYGAGPLYVAFIENNK</sequence>
<accession>A0ABQ8P6U0</accession>
<evidence type="ECO:0000256" key="5">
    <source>
        <dbReference type="ARBA" id="ARBA00022691"/>
    </source>
</evidence>
<evidence type="ECO:0000256" key="4">
    <source>
        <dbReference type="ARBA" id="ARBA00022679"/>
    </source>
</evidence>
<comment type="similarity">
    <text evidence="11">Belongs to the class I-like SAM-binding methyltransferase superfamily. RsmB/NOP family.</text>
</comment>
<evidence type="ECO:0000256" key="1">
    <source>
        <dbReference type="ARBA" id="ARBA00004173"/>
    </source>
</evidence>
<comment type="caution">
    <text evidence="13">The sequence shown here is derived from an EMBL/GenBank/DDBJ whole genome shotgun (WGS) entry which is preliminary data.</text>
</comment>
<evidence type="ECO:0000313" key="13">
    <source>
        <dbReference type="EMBL" id="KAJ1610469.1"/>
    </source>
</evidence>
<evidence type="ECO:0000256" key="8">
    <source>
        <dbReference type="ARBA" id="ARBA00023128"/>
    </source>
</evidence>